<keyword evidence="4" id="KW-0479">Metal-binding</keyword>
<keyword evidence="5" id="KW-0560">Oxidoreductase</keyword>
<proteinExistence type="inferred from homology"/>
<evidence type="ECO:0000256" key="8">
    <source>
        <dbReference type="SAM" id="MobiDB-lite"/>
    </source>
</evidence>
<dbReference type="OrthoDB" id="407298at2759"/>
<organism evidence="10 11">
    <name type="scientific">Ophiocordyceps camponoti-floridani</name>
    <dbReference type="NCBI Taxonomy" id="2030778"/>
    <lineage>
        <taxon>Eukaryota</taxon>
        <taxon>Fungi</taxon>
        <taxon>Dikarya</taxon>
        <taxon>Ascomycota</taxon>
        <taxon>Pezizomycotina</taxon>
        <taxon>Sordariomycetes</taxon>
        <taxon>Hypocreomycetidae</taxon>
        <taxon>Hypocreales</taxon>
        <taxon>Ophiocordycipitaceae</taxon>
        <taxon>Ophiocordyceps</taxon>
    </lineage>
</organism>
<dbReference type="InterPro" id="IPR000028">
    <property type="entry name" value="Chloroperoxidase"/>
</dbReference>
<feature type="region of interest" description="Disordered" evidence="8">
    <location>
        <begin position="1"/>
        <end position="21"/>
    </location>
</feature>
<accession>A0A8H4VDJ6</accession>
<dbReference type="PROSITE" id="PS51405">
    <property type="entry name" value="HEME_HALOPEROXIDASE"/>
    <property type="match status" value="1"/>
</dbReference>
<dbReference type="GO" id="GO:0004601">
    <property type="term" value="F:peroxidase activity"/>
    <property type="evidence" value="ECO:0007669"/>
    <property type="project" value="UniProtKB-KW"/>
</dbReference>
<evidence type="ECO:0000256" key="1">
    <source>
        <dbReference type="ARBA" id="ARBA00001970"/>
    </source>
</evidence>
<dbReference type="PANTHER" id="PTHR33577:SF9">
    <property type="entry name" value="PEROXIDASE STCC"/>
    <property type="match status" value="1"/>
</dbReference>
<dbReference type="Pfam" id="PF01328">
    <property type="entry name" value="Peroxidase_2"/>
    <property type="match status" value="1"/>
</dbReference>
<keyword evidence="2" id="KW-0575">Peroxidase</keyword>
<comment type="cofactor">
    <cofactor evidence="1">
        <name>heme b</name>
        <dbReference type="ChEBI" id="CHEBI:60344"/>
    </cofactor>
</comment>
<keyword evidence="6" id="KW-0408">Iron</keyword>
<evidence type="ECO:0000313" key="10">
    <source>
        <dbReference type="EMBL" id="KAF4587751.1"/>
    </source>
</evidence>
<evidence type="ECO:0000256" key="3">
    <source>
        <dbReference type="ARBA" id="ARBA00022617"/>
    </source>
</evidence>
<dbReference type="Gene3D" id="1.10.489.10">
    <property type="entry name" value="Chloroperoxidase-like"/>
    <property type="match status" value="1"/>
</dbReference>
<reference evidence="10 11" key="1">
    <citation type="journal article" date="2020" name="G3 (Bethesda)">
        <title>Genetic Underpinnings of Host Manipulation by Ophiocordyceps as Revealed by Comparative Transcriptomics.</title>
        <authorList>
            <person name="Will I."/>
            <person name="Das B."/>
            <person name="Trinh T."/>
            <person name="Brachmann A."/>
            <person name="Ohm R.A."/>
            <person name="de Bekker C."/>
        </authorList>
    </citation>
    <scope>NUCLEOTIDE SEQUENCE [LARGE SCALE GENOMIC DNA]</scope>
    <source>
        <strain evidence="10 11">EC05</strain>
    </source>
</reference>
<comment type="caution">
    <text evidence="10">The sequence shown here is derived from an EMBL/GenBank/DDBJ whole genome shotgun (WGS) entry which is preliminary data.</text>
</comment>
<name>A0A8H4VDJ6_9HYPO</name>
<dbReference type="InterPro" id="IPR036851">
    <property type="entry name" value="Chloroperoxidase-like_sf"/>
</dbReference>
<evidence type="ECO:0000256" key="7">
    <source>
        <dbReference type="ARBA" id="ARBA00025795"/>
    </source>
</evidence>
<dbReference type="PANTHER" id="PTHR33577">
    <property type="entry name" value="STERIGMATOCYSTIN BIOSYNTHESIS PEROXIDASE STCC-RELATED"/>
    <property type="match status" value="1"/>
</dbReference>
<evidence type="ECO:0000256" key="2">
    <source>
        <dbReference type="ARBA" id="ARBA00022559"/>
    </source>
</evidence>
<gene>
    <name evidence="10" type="ORF">GQ602_004444</name>
</gene>
<evidence type="ECO:0000256" key="4">
    <source>
        <dbReference type="ARBA" id="ARBA00022723"/>
    </source>
</evidence>
<protein>
    <recommendedName>
        <fullName evidence="9">Heme haloperoxidase family profile domain-containing protein</fullName>
    </recommendedName>
</protein>
<evidence type="ECO:0000313" key="11">
    <source>
        <dbReference type="Proteomes" id="UP000562929"/>
    </source>
</evidence>
<keyword evidence="11" id="KW-1185">Reference proteome</keyword>
<evidence type="ECO:0000256" key="5">
    <source>
        <dbReference type="ARBA" id="ARBA00023002"/>
    </source>
</evidence>
<comment type="similarity">
    <text evidence="7">Belongs to the chloroperoxidase family.</text>
</comment>
<evidence type="ECO:0000259" key="9">
    <source>
        <dbReference type="PROSITE" id="PS51405"/>
    </source>
</evidence>
<evidence type="ECO:0000256" key="6">
    <source>
        <dbReference type="ARBA" id="ARBA00023004"/>
    </source>
</evidence>
<dbReference type="GO" id="GO:0046872">
    <property type="term" value="F:metal ion binding"/>
    <property type="evidence" value="ECO:0007669"/>
    <property type="project" value="UniProtKB-KW"/>
</dbReference>
<keyword evidence="3" id="KW-0349">Heme</keyword>
<dbReference type="SUPFAM" id="SSF47571">
    <property type="entry name" value="Cloroperoxidase"/>
    <property type="match status" value="1"/>
</dbReference>
<sequence>MTDYLADGPNRYQPPTPGDVRGPCPGLNSLANHGYLNRSGRNITFVDAVKGCFDGLGVSPEVSGISAFNVLRVASTLFHPAFQFDLRSLGAHYKPIEHDVSFSREDDALGDRNVFDPRLWGSVLRLIGRSYEVTPEMLGRAKDMRFLQQKAKSPKIRYDVDTAKLGGTEVGMLLTAGFTKLPWIRSLFEQERLPSHLGWQRTRWGTNIISTVTVAHRSLRAQRYIPAELRSKLDGPLDQLVDFLFPERNMTAVYKRAEDSGFGELRRLTEMDRGCPPVPVPCDPDRMCCTYKARGCCDVRTTCCFPKAPSCNQGPYYGGYGGYNGGAAGGGGGFGGGGFGGGGFGGGGFGGRGFGGRGGGGRGGGGRRGASY</sequence>
<feature type="domain" description="Heme haloperoxidase family profile" evidence="9">
    <location>
        <begin position="8"/>
        <end position="221"/>
    </location>
</feature>
<dbReference type="AlphaFoldDB" id="A0A8H4VDJ6"/>
<dbReference type="Proteomes" id="UP000562929">
    <property type="component" value="Unassembled WGS sequence"/>
</dbReference>
<dbReference type="EMBL" id="JAACLJ010000004">
    <property type="protein sequence ID" value="KAF4587751.1"/>
    <property type="molecule type" value="Genomic_DNA"/>
</dbReference>